<evidence type="ECO:0000313" key="2">
    <source>
        <dbReference type="EMBL" id="AEB07273.1"/>
    </source>
</evidence>
<sequence>MISKSRKNHFGRVLARARVLGIVCVLAAGLTVLSQGVAAAADYVPRAGLVTVDPANPARGGQTGRAGTDVSAARQLESAAAAGQSGRADRPGQVLDAQWETSVSRDLVVRSLTEGDAPVAGAAYVLGSRDGDAASGVEAYTDEAKTERASWPQRSGADGELRLYGLVPGTYHLFGTEVPAGFRRAAFSHVIVIDQSGAVRVDGQRVGEGAVRLALYFEKVPVVSRDLVVRSLTEGDAPVAGAAYVLGSRDGDAASGVEAYTDEAKTERASWPQRSGADGELRLYGLVPGTYHLFGTEVPAGFRRAAFSHVIVIDQSGAVRVDGQRVGEGAVRLALYFEKVPVQTGAGTTTPDAKATAKPDAKAAAKPDANAAAKGAAKATTTPTAKAAAKPDAKAAAKGSATNSVKAGAAGTAAAGSASAAEAGSASGQSTAR</sequence>
<protein>
    <recommendedName>
        <fullName evidence="4">Prealbumin-like fold domain-containing protein</fullName>
    </recommendedName>
</protein>
<accession>F2N890</accession>
<feature type="compositionally biased region" description="Basic and acidic residues" evidence="1">
    <location>
        <begin position="355"/>
        <end position="365"/>
    </location>
</feature>
<evidence type="ECO:0008006" key="4">
    <source>
        <dbReference type="Google" id="ProtNLM"/>
    </source>
</evidence>
<feature type="compositionally biased region" description="Low complexity" evidence="1">
    <location>
        <begin position="396"/>
        <end position="433"/>
    </location>
</feature>
<feature type="compositionally biased region" description="Low complexity" evidence="1">
    <location>
        <begin position="345"/>
        <end position="354"/>
    </location>
</feature>
<organism evidence="2 3">
    <name type="scientific">Coriobacterium glomerans (strain ATCC 49209 / DSM 20642 / JCM 10262 / PW2)</name>
    <dbReference type="NCBI Taxonomy" id="700015"/>
    <lineage>
        <taxon>Bacteria</taxon>
        <taxon>Bacillati</taxon>
        <taxon>Actinomycetota</taxon>
        <taxon>Coriobacteriia</taxon>
        <taxon>Coriobacteriales</taxon>
        <taxon>Coriobacteriaceae</taxon>
        <taxon>Coriobacterium</taxon>
    </lineage>
</organism>
<dbReference type="AlphaFoldDB" id="F2N890"/>
<dbReference type="Gene3D" id="2.60.40.10">
    <property type="entry name" value="Immunoglobulins"/>
    <property type="match status" value="2"/>
</dbReference>
<dbReference type="Proteomes" id="UP000006851">
    <property type="component" value="Chromosome"/>
</dbReference>
<dbReference type="EMBL" id="CP002628">
    <property type="protein sequence ID" value="AEB07273.1"/>
    <property type="molecule type" value="Genomic_DNA"/>
</dbReference>
<feature type="region of interest" description="Disordered" evidence="1">
    <location>
        <begin position="345"/>
        <end position="433"/>
    </location>
</feature>
<reference evidence="3" key="1">
    <citation type="journal article" date="2013" name="Stand. Genomic Sci.">
        <title>Complete genome sequence of Coriobacterium glomerans type strain (PW2(T)) from the midgut of Pyrrhocoris apterus L. (red soldier bug).</title>
        <authorList>
            <person name="Stackebrandt E."/>
            <person name="Zeytun A."/>
            <person name="Lapidus A."/>
            <person name="Nolan M."/>
            <person name="Lucas S."/>
            <person name="Hammon N."/>
            <person name="Deshpande S."/>
            <person name="Cheng J.F."/>
            <person name="Tapia R."/>
            <person name="Goodwin L.A."/>
            <person name="Pitluck S."/>
            <person name="Liolios K."/>
            <person name="Pagani I."/>
            <person name="Ivanova N."/>
            <person name="Mavromatis K."/>
            <person name="Mikhailova N."/>
            <person name="Huntemann M."/>
            <person name="Pati A."/>
            <person name="Chen A."/>
            <person name="Palaniappan K."/>
            <person name="Chang Y.J."/>
            <person name="Land M."/>
            <person name="Hauser L."/>
            <person name="Rohde M."/>
            <person name="Pukall R."/>
            <person name="Goker M."/>
            <person name="Detter J.C."/>
            <person name="Woyke T."/>
            <person name="Bristow J."/>
            <person name="Eisen J.A."/>
            <person name="Markowitz V."/>
            <person name="Hugenholtz P."/>
            <person name="Kyrpides N.C."/>
            <person name="Klenk H.P."/>
        </authorList>
    </citation>
    <scope>NUCLEOTIDE SEQUENCE</scope>
    <source>
        <strain evidence="3">ATCC 49209 / DSM 20642 / JCM 10262 / PW2</strain>
    </source>
</reference>
<dbReference type="eggNOG" id="COG4932">
    <property type="taxonomic scope" value="Bacteria"/>
</dbReference>
<dbReference type="HOGENOM" id="CLU_632690_0_0_11"/>
<dbReference type="InterPro" id="IPR013783">
    <property type="entry name" value="Ig-like_fold"/>
</dbReference>
<dbReference type="RefSeq" id="WP_013709016.1">
    <property type="nucleotide sequence ID" value="NC_015389.1"/>
</dbReference>
<gene>
    <name evidence="2" type="ordered locus">Corgl_1167</name>
</gene>
<evidence type="ECO:0000313" key="3">
    <source>
        <dbReference type="Proteomes" id="UP000006851"/>
    </source>
</evidence>
<feature type="compositionally biased region" description="Low complexity" evidence="1">
    <location>
        <begin position="366"/>
        <end position="388"/>
    </location>
</feature>
<dbReference type="GO" id="GO:0005975">
    <property type="term" value="P:carbohydrate metabolic process"/>
    <property type="evidence" value="ECO:0007669"/>
    <property type="project" value="UniProtKB-ARBA"/>
</dbReference>
<dbReference type="KEGG" id="cgo:Corgl_1167"/>
<evidence type="ECO:0000256" key="1">
    <source>
        <dbReference type="SAM" id="MobiDB-lite"/>
    </source>
</evidence>
<proteinExistence type="predicted"/>
<name>F2N890_CORGP</name>
<keyword evidence="3" id="KW-1185">Reference proteome</keyword>